<comment type="caution">
    <text evidence="1">The sequence shown here is derived from an EMBL/GenBank/DDBJ whole genome shotgun (WGS) entry which is preliminary data.</text>
</comment>
<dbReference type="SUPFAM" id="SSF81301">
    <property type="entry name" value="Nucleotidyltransferase"/>
    <property type="match status" value="1"/>
</dbReference>
<sequence>MDFFENYLEKIINFAKSDERFTAICCAGSGITEELDKYSDLDIVLITENNVVFPPDEMKQFADQIGDLLVGFTGGHVGESRLLICLYNSPLLHVDLKFIRMQDFHDRVENPKILFYLCSKENPFPLIRMNRRRIYAMRLVPYLVVI</sequence>
<dbReference type="EMBL" id="RQFM01000006">
    <property type="protein sequence ID" value="TGK89998.1"/>
    <property type="molecule type" value="Genomic_DNA"/>
</dbReference>
<accession>A0A4R9IPW3</accession>
<name>A0A4R9IPW3_9LEPT</name>
<dbReference type="Gene3D" id="3.30.460.10">
    <property type="entry name" value="Beta Polymerase, domain 2"/>
    <property type="match status" value="1"/>
</dbReference>
<reference evidence="2" key="1">
    <citation type="submission" date="2018-10" db="EMBL/GenBank/DDBJ databases">
        <authorList>
            <person name="Vincent A.T."/>
            <person name="Schiettekatte O."/>
            <person name="Bourhy P."/>
            <person name="Veyrier F.J."/>
            <person name="Picardeau M."/>
        </authorList>
    </citation>
    <scope>NUCLEOTIDE SEQUENCE</scope>
    <source>
        <strain evidence="2">201800281</strain>
    </source>
</reference>
<gene>
    <name evidence="1" type="ORF">EHQ23_00050</name>
    <name evidence="2" type="ORF">EHQ26_08160</name>
</gene>
<evidence type="ECO:0000313" key="3">
    <source>
        <dbReference type="Proteomes" id="UP000297394"/>
    </source>
</evidence>
<dbReference type="InterPro" id="IPR007530">
    <property type="entry name" value="Aminoglycoside_adenylylTfrase"/>
</dbReference>
<protein>
    <recommendedName>
        <fullName evidence="5">Polymerase nucleotidyl transferase domain-containing protein</fullName>
    </recommendedName>
</protein>
<proteinExistence type="predicted"/>
<dbReference type="EMBL" id="RQFL01000011">
    <property type="protein sequence ID" value="TGK93981.1"/>
    <property type="molecule type" value="Genomic_DNA"/>
</dbReference>
<evidence type="ECO:0008006" key="5">
    <source>
        <dbReference type="Google" id="ProtNLM"/>
    </source>
</evidence>
<evidence type="ECO:0000313" key="4">
    <source>
        <dbReference type="Proteomes" id="UP000297918"/>
    </source>
</evidence>
<dbReference type="Pfam" id="PF04439">
    <property type="entry name" value="Adenyl_transf"/>
    <property type="match status" value="1"/>
</dbReference>
<dbReference type="RefSeq" id="WP_135747782.1">
    <property type="nucleotide sequence ID" value="NZ_RQFL01000011.1"/>
</dbReference>
<dbReference type="InterPro" id="IPR043519">
    <property type="entry name" value="NT_sf"/>
</dbReference>
<dbReference type="Proteomes" id="UP000297394">
    <property type="component" value="Unassembled WGS sequence"/>
</dbReference>
<keyword evidence="4" id="KW-1185">Reference proteome</keyword>
<dbReference type="Proteomes" id="UP000297918">
    <property type="component" value="Unassembled WGS sequence"/>
</dbReference>
<evidence type="ECO:0000313" key="1">
    <source>
        <dbReference type="EMBL" id="TGK89998.1"/>
    </source>
</evidence>
<dbReference type="OrthoDB" id="7375008at2"/>
<dbReference type="AlphaFoldDB" id="A0A4R9IPW3"/>
<reference evidence="1 3" key="2">
    <citation type="journal article" date="2019" name="PLoS Negl. Trop. Dis.">
        <title>Revisiting the worldwide diversity of Leptospira species in the environment.</title>
        <authorList>
            <person name="Vincent A.T."/>
            <person name="Schiettekatte O."/>
            <person name="Bourhy P."/>
            <person name="Veyrier F.J."/>
            <person name="Picardeau M."/>
        </authorList>
    </citation>
    <scope>NUCLEOTIDE SEQUENCE [LARGE SCALE GENOMIC DNA]</scope>
    <source>
        <strain evidence="1 3">201800280</strain>
        <strain evidence="2">201800281</strain>
    </source>
</reference>
<evidence type="ECO:0000313" key="2">
    <source>
        <dbReference type="EMBL" id="TGK93981.1"/>
    </source>
</evidence>
<organism evidence="1 3">
    <name type="scientific">Leptospira bourretii</name>
    <dbReference type="NCBI Taxonomy" id="2484962"/>
    <lineage>
        <taxon>Bacteria</taxon>
        <taxon>Pseudomonadati</taxon>
        <taxon>Spirochaetota</taxon>
        <taxon>Spirochaetia</taxon>
        <taxon>Leptospirales</taxon>
        <taxon>Leptospiraceae</taxon>
        <taxon>Leptospira</taxon>
    </lineage>
</organism>